<dbReference type="Pfam" id="PF04472">
    <property type="entry name" value="SepF"/>
    <property type="match status" value="1"/>
</dbReference>
<dbReference type="PANTHER" id="PTHR35798">
    <property type="entry name" value="CELL DIVISION PROTEIN SEPF"/>
    <property type="match status" value="1"/>
</dbReference>
<evidence type="ECO:0000256" key="5">
    <source>
        <dbReference type="HAMAP-Rule" id="MF_01197"/>
    </source>
</evidence>
<keyword evidence="5" id="KW-0963">Cytoplasm</keyword>
<name>U4TSS7_9LACO</name>
<evidence type="ECO:0000256" key="3">
    <source>
        <dbReference type="ARBA" id="ARBA00023306"/>
    </source>
</evidence>
<organism evidence="7 8">
    <name type="scientific">Schleiferilactobacillus shenzhenensis LY-73</name>
    <dbReference type="NCBI Taxonomy" id="1231336"/>
    <lineage>
        <taxon>Bacteria</taxon>
        <taxon>Bacillati</taxon>
        <taxon>Bacillota</taxon>
        <taxon>Bacilli</taxon>
        <taxon>Lactobacillales</taxon>
        <taxon>Lactobacillaceae</taxon>
        <taxon>Schleiferilactobacillus</taxon>
    </lineage>
</organism>
<dbReference type="Gene3D" id="3.30.110.150">
    <property type="entry name" value="SepF-like protein"/>
    <property type="match status" value="1"/>
</dbReference>
<dbReference type="InterPro" id="IPR023052">
    <property type="entry name" value="Cell_div_SepF"/>
</dbReference>
<dbReference type="EMBL" id="KI271582">
    <property type="protein sequence ID" value="ERL66480.1"/>
    <property type="molecule type" value="Genomic_DNA"/>
</dbReference>
<evidence type="ECO:0000313" key="7">
    <source>
        <dbReference type="EMBL" id="ERL66480.1"/>
    </source>
</evidence>
<dbReference type="AlphaFoldDB" id="U4TSS7"/>
<dbReference type="PANTHER" id="PTHR35798:SF1">
    <property type="entry name" value="CELL DIVISION PROTEIN SEPF"/>
    <property type="match status" value="1"/>
</dbReference>
<keyword evidence="1 5" id="KW-0132">Cell division</keyword>
<dbReference type="InterPro" id="IPR007561">
    <property type="entry name" value="Cell_div_SepF/SepF-rel"/>
</dbReference>
<protein>
    <recommendedName>
        <fullName evidence="5">Cell division protein SepF</fullName>
    </recommendedName>
</protein>
<comment type="similarity">
    <text evidence="5">Belongs to the SepF family.</text>
</comment>
<comment type="subunit">
    <text evidence="5">Homodimer. Interacts with FtsZ.</text>
</comment>
<dbReference type="GO" id="GO:0005737">
    <property type="term" value="C:cytoplasm"/>
    <property type="evidence" value="ECO:0007669"/>
    <property type="project" value="UniProtKB-SubCell"/>
</dbReference>
<dbReference type="HAMAP" id="MF_01197">
    <property type="entry name" value="SepF"/>
    <property type="match status" value="1"/>
</dbReference>
<dbReference type="GO" id="GO:0043093">
    <property type="term" value="P:FtsZ-dependent cytokinesis"/>
    <property type="evidence" value="ECO:0007669"/>
    <property type="project" value="UniProtKB-UniRule"/>
</dbReference>
<reference evidence="8" key="1">
    <citation type="journal article" date="2013" name="Genome Announc.">
        <title>Whole-Genome Sequencing of Lactobacillus shenzhenensis Strain LY-73T.</title>
        <authorList>
            <person name="Lin Z."/>
            <person name="Liu Z."/>
            <person name="Yang R."/>
            <person name="Zou Y."/>
            <person name="Wan D."/>
            <person name="Chen J."/>
            <person name="Guo M."/>
            <person name="Zhao J."/>
            <person name="Fang C."/>
            <person name="Yang R."/>
            <person name="Liu F."/>
        </authorList>
    </citation>
    <scope>NUCLEOTIDE SEQUENCE [LARGE SCALE GENOMIC DNA]</scope>
    <source>
        <strain evidence="8">LY-73</strain>
    </source>
</reference>
<dbReference type="RefSeq" id="WP_022528106.1">
    <property type="nucleotide sequence ID" value="NZ_KI271582.1"/>
</dbReference>
<gene>
    <name evidence="5 7" type="primary">sepF</name>
    <name evidence="7" type="ORF">L248_0159</name>
</gene>
<keyword evidence="8" id="KW-1185">Reference proteome</keyword>
<evidence type="ECO:0000256" key="2">
    <source>
        <dbReference type="ARBA" id="ARBA00023210"/>
    </source>
</evidence>
<dbReference type="GO" id="GO:0000917">
    <property type="term" value="P:division septum assembly"/>
    <property type="evidence" value="ECO:0007669"/>
    <property type="project" value="UniProtKB-KW"/>
</dbReference>
<comment type="function">
    <text evidence="4 5">Cell division protein that is part of the divisome complex and is recruited early to the Z-ring. Probably stimulates Z-ring formation, perhaps through the cross-linking of FtsZ protofilaments. Its function overlaps with FtsA.</text>
</comment>
<dbReference type="eggNOG" id="COG1799">
    <property type="taxonomic scope" value="Bacteria"/>
</dbReference>
<feature type="region of interest" description="Disordered" evidence="6">
    <location>
        <begin position="16"/>
        <end position="40"/>
    </location>
</feature>
<evidence type="ECO:0000256" key="1">
    <source>
        <dbReference type="ARBA" id="ARBA00022618"/>
    </source>
</evidence>
<accession>U4TSS7</accession>
<dbReference type="STRING" id="1231336.L248_0159"/>
<dbReference type="Proteomes" id="UP000030647">
    <property type="component" value="Unassembled WGS sequence"/>
</dbReference>
<evidence type="ECO:0000313" key="8">
    <source>
        <dbReference type="Proteomes" id="UP000030647"/>
    </source>
</evidence>
<sequence>MAFDKLNRFFGVAEDDYDTPAETDKPAPNHPTGSSSAPDERNVIALNAKPQTASRIVLFAPRVYSDTKTIGNHLLNNRAVIVNFDSVDPSSAARIVDFLTGVAFAIHGEIKRVGDKIFLVTPPRFQVDGDIASLVGGSDSDFDTDYD</sequence>
<evidence type="ECO:0000256" key="4">
    <source>
        <dbReference type="ARBA" id="ARBA00044936"/>
    </source>
</evidence>
<dbReference type="HOGENOM" id="CLU_078499_4_1_9"/>
<keyword evidence="2 5" id="KW-0717">Septation</keyword>
<evidence type="ECO:0000256" key="6">
    <source>
        <dbReference type="SAM" id="MobiDB-lite"/>
    </source>
</evidence>
<proteinExistence type="inferred from homology"/>
<comment type="subcellular location">
    <subcellularLocation>
        <location evidence="5">Cytoplasm</location>
    </subcellularLocation>
    <text evidence="5">Localizes to the division site, in a FtsZ-dependent manner.</text>
</comment>
<keyword evidence="3 5" id="KW-0131">Cell cycle</keyword>
<dbReference type="InterPro" id="IPR038594">
    <property type="entry name" value="SepF-like_sf"/>
</dbReference>
<dbReference type="OrthoDB" id="9815206at2"/>